<dbReference type="EMBL" id="JAHLQO010000001">
    <property type="protein sequence ID" value="MBU5668517.1"/>
    <property type="molecule type" value="Genomic_DNA"/>
</dbReference>
<evidence type="ECO:0000313" key="2">
    <source>
        <dbReference type="EMBL" id="MBU5668517.1"/>
    </source>
</evidence>
<comment type="similarity">
    <text evidence="1">Belongs to the UPF0178 family.</text>
</comment>
<dbReference type="PANTHER" id="PTHR35146:SF1">
    <property type="entry name" value="UPF0178 PROTEIN YAII"/>
    <property type="match status" value="1"/>
</dbReference>
<dbReference type="InterPro" id="IPR003791">
    <property type="entry name" value="UPF0178"/>
</dbReference>
<evidence type="ECO:0000256" key="1">
    <source>
        <dbReference type="ARBA" id="ARBA00008522"/>
    </source>
</evidence>
<evidence type="ECO:0000313" key="3">
    <source>
        <dbReference type="Proteomes" id="UP000783742"/>
    </source>
</evidence>
<organism evidence="2 3">
    <name type="scientific">Peptoniphilus ovalis</name>
    <dbReference type="NCBI Taxonomy" id="2841503"/>
    <lineage>
        <taxon>Bacteria</taxon>
        <taxon>Bacillati</taxon>
        <taxon>Bacillota</taxon>
        <taxon>Tissierellia</taxon>
        <taxon>Tissierellales</taxon>
        <taxon>Peptoniphilaceae</taxon>
        <taxon>Peptoniphilus</taxon>
    </lineage>
</organism>
<proteinExistence type="inferred from homology"/>
<dbReference type="PANTHER" id="PTHR35146">
    <property type="entry name" value="UPF0178 PROTEIN YAII"/>
    <property type="match status" value="1"/>
</dbReference>
<reference evidence="2 3" key="1">
    <citation type="submission" date="2021-06" db="EMBL/GenBank/DDBJ databases">
        <authorList>
            <person name="Sun Q."/>
            <person name="Li D."/>
        </authorList>
    </citation>
    <scope>NUCLEOTIDE SEQUENCE [LARGE SCALE GENOMIC DNA]</scope>
    <source>
        <strain evidence="2 3">MSJ-1</strain>
    </source>
</reference>
<accession>A0ABS6FEB3</accession>
<gene>
    <name evidence="2" type="ORF">KQI68_01550</name>
</gene>
<dbReference type="Pfam" id="PF02639">
    <property type="entry name" value="DUF188"/>
    <property type="match status" value="1"/>
</dbReference>
<dbReference type="Proteomes" id="UP000783742">
    <property type="component" value="Unassembled WGS sequence"/>
</dbReference>
<dbReference type="RefSeq" id="WP_216548296.1">
    <property type="nucleotide sequence ID" value="NZ_JAHLQO010000001.1"/>
</dbReference>
<comment type="caution">
    <text evidence="2">The sequence shown here is derived from an EMBL/GenBank/DDBJ whole genome shotgun (WGS) entry which is preliminary data.</text>
</comment>
<sequence length="229" mass="26367">MKILLDADGAPIRDIVINLSKKYGAKLLLVKNFTQVFETSYGKIIDVDVNKEEADLYIANHANKGDLVITNDRGLSSLALSKSAIILDFQGKFIDDDNILSELSKRHINRKLREQKIYTHISKRKKEDDMNFYKVLNEFLEEINMMTLFVSSLCPDCPPAIKEINDKNLNVEIVDITESMANLKRFLKERDFSEEFDEIVEENKVGVPVLKRDDDYFFFDGSLDEFLKG</sequence>
<protein>
    <submittedName>
        <fullName evidence="2">DUF188 domain-containing protein</fullName>
    </submittedName>
</protein>
<keyword evidence="3" id="KW-1185">Reference proteome</keyword>
<name>A0ABS6FEB3_9FIRM</name>